<proteinExistence type="predicted"/>
<accession>A0A1G8QP25</accession>
<evidence type="ECO:0000313" key="2">
    <source>
        <dbReference type="EMBL" id="SDJ06403.1"/>
    </source>
</evidence>
<protein>
    <submittedName>
        <fullName evidence="2">Alpha-D-ribose 1-methylphosphonate 5-triphosphate synthase subunit PhnI</fullName>
    </submittedName>
</protein>
<keyword evidence="3" id="KW-1185">Reference proteome</keyword>
<dbReference type="OrthoDB" id="9790536at2"/>
<dbReference type="InterPro" id="IPR008773">
    <property type="entry name" value="PhnI"/>
</dbReference>
<reference evidence="2 3" key="1">
    <citation type="submission" date="2016-10" db="EMBL/GenBank/DDBJ databases">
        <authorList>
            <person name="de Groot N.N."/>
        </authorList>
    </citation>
    <scope>NUCLEOTIDE SEQUENCE [LARGE SCALE GENOMIC DNA]</scope>
    <source>
        <strain evidence="2 3">DSM 44892</strain>
    </source>
</reference>
<dbReference type="Pfam" id="PF05861">
    <property type="entry name" value="PhnI"/>
    <property type="match status" value="1"/>
</dbReference>
<dbReference type="RefSeq" id="WP_072738771.1">
    <property type="nucleotide sequence ID" value="NZ_CP048813.1"/>
</dbReference>
<dbReference type="GO" id="GO:0019634">
    <property type="term" value="P:organic phosphonate metabolic process"/>
    <property type="evidence" value="ECO:0007669"/>
    <property type="project" value="InterPro"/>
</dbReference>
<evidence type="ECO:0000313" key="3">
    <source>
        <dbReference type="Proteomes" id="UP000183263"/>
    </source>
</evidence>
<feature type="region of interest" description="Disordered" evidence="1">
    <location>
        <begin position="110"/>
        <end position="208"/>
    </location>
</feature>
<name>A0A1G8QP25_9NOCA</name>
<dbReference type="Proteomes" id="UP000183263">
    <property type="component" value="Unassembled WGS sequence"/>
</dbReference>
<dbReference type="EMBL" id="FNDN01000015">
    <property type="protein sequence ID" value="SDJ06403.1"/>
    <property type="molecule type" value="Genomic_DNA"/>
</dbReference>
<gene>
    <name evidence="2" type="ORF">SAMN05444695_11598</name>
</gene>
<organism evidence="2 3">
    <name type="scientific">Rhodococcus triatomae</name>
    <dbReference type="NCBI Taxonomy" id="300028"/>
    <lineage>
        <taxon>Bacteria</taxon>
        <taxon>Bacillati</taxon>
        <taxon>Actinomycetota</taxon>
        <taxon>Actinomycetes</taxon>
        <taxon>Mycobacteriales</taxon>
        <taxon>Nocardiaceae</taxon>
        <taxon>Rhodococcus</taxon>
    </lineage>
</organism>
<sequence>MGYSGARGGLDAILAAENLVRGARNHDPAPWLTTHQITGRMRLAVDRVMGEGSLYHEDTAADALRQAEGDIIEATHLVRAHQSTMPRLAVSEPIDPDEMVVLRRVVPAHRTPDGPQLLGRTSDYTGRMLDRDPRPGGPVVPESGFEEQERSSQDRHPRRFSEWLREQDLLVDHRPTEPHNPTEPHSTGPGTDEPFDLTRHPARPPAPRSAVLASMARAETGSLIGTWYRSIRGTEGNFHEVTLGEVRHGRLPLRVRHPHTGESVLLGHVRASECEAIEDLDGPDEDRSRFDVGYGLCFGHNERKAIAMANLDIACRRFGDADGLEQVLLLTTDGLDSCGFLEHLKLPHYVTFRSMIDRKRAVRGVDGQLDAVAERTAEPVGRTC</sequence>
<evidence type="ECO:0000256" key="1">
    <source>
        <dbReference type="SAM" id="MobiDB-lite"/>
    </source>
</evidence>
<dbReference type="PIRSF" id="PIRSF007313">
    <property type="entry name" value="PhnI"/>
    <property type="match status" value="1"/>
</dbReference>
<feature type="compositionally biased region" description="Basic and acidic residues" evidence="1">
    <location>
        <begin position="147"/>
        <end position="182"/>
    </location>
</feature>
<dbReference type="AlphaFoldDB" id="A0A1G8QP25"/>